<proteinExistence type="predicted"/>
<accession>A0AAE3JCD5</accession>
<dbReference type="Gene3D" id="1.20.1050.10">
    <property type="match status" value="1"/>
</dbReference>
<dbReference type="InterPro" id="IPR036282">
    <property type="entry name" value="Glutathione-S-Trfase_C_sf"/>
</dbReference>
<evidence type="ECO:0000313" key="2">
    <source>
        <dbReference type="Proteomes" id="UP001198200"/>
    </source>
</evidence>
<protein>
    <recommendedName>
        <fullName evidence="3">GST C-terminal domain-containing protein</fullName>
    </recommendedName>
</protein>
<dbReference type="Pfam" id="PF13410">
    <property type="entry name" value="GST_C_2"/>
    <property type="match status" value="1"/>
</dbReference>
<dbReference type="Proteomes" id="UP001198200">
    <property type="component" value="Unassembled WGS sequence"/>
</dbReference>
<reference evidence="1 2" key="1">
    <citation type="submission" date="2021-10" db="EMBL/GenBank/DDBJ databases">
        <title>Anaerobic single-cell dispensing facilitates the cultivation of human gut bacteria.</title>
        <authorList>
            <person name="Afrizal A."/>
        </authorList>
    </citation>
    <scope>NUCLEOTIDE SEQUENCE [LARGE SCALE GENOMIC DNA]</scope>
    <source>
        <strain evidence="1 2">CLA-AA-H224</strain>
    </source>
</reference>
<keyword evidence="2" id="KW-1185">Reference proteome</keyword>
<dbReference type="RefSeq" id="WP_308731818.1">
    <property type="nucleotide sequence ID" value="NZ_JAJEQN010000020.1"/>
</dbReference>
<dbReference type="PANTHER" id="PTHR32419">
    <property type="entry name" value="GLUTATHIONYL-HYDROQUINONE REDUCTASE"/>
    <property type="match status" value="1"/>
</dbReference>
<name>A0AAE3JCD5_9FIRM</name>
<organism evidence="1 2">
    <name type="scientific">Anthropogastromicrobium aceti</name>
    <dbReference type="NCBI Taxonomy" id="2981768"/>
    <lineage>
        <taxon>Bacteria</taxon>
        <taxon>Bacillati</taxon>
        <taxon>Bacillota</taxon>
        <taxon>Clostridia</taxon>
        <taxon>Lachnospirales</taxon>
        <taxon>Lachnospiraceae</taxon>
        <taxon>Anthropogastromicrobium</taxon>
    </lineage>
</organism>
<gene>
    <name evidence="1" type="ORF">LKD48_08940</name>
</gene>
<dbReference type="PANTHER" id="PTHR32419:SF6">
    <property type="entry name" value="GLUTATHIONE S-TRANSFERASE OMEGA-LIKE 1-RELATED"/>
    <property type="match status" value="1"/>
</dbReference>
<dbReference type="GO" id="GO:0004364">
    <property type="term" value="F:glutathione transferase activity"/>
    <property type="evidence" value="ECO:0007669"/>
    <property type="project" value="InterPro"/>
</dbReference>
<comment type="caution">
    <text evidence="1">The sequence shown here is derived from an EMBL/GenBank/DDBJ whole genome shotgun (WGS) entry which is preliminary data.</text>
</comment>
<evidence type="ECO:0008006" key="3">
    <source>
        <dbReference type="Google" id="ProtNLM"/>
    </source>
</evidence>
<dbReference type="GO" id="GO:0005737">
    <property type="term" value="C:cytoplasm"/>
    <property type="evidence" value="ECO:0007669"/>
    <property type="project" value="TreeGrafter"/>
</dbReference>
<evidence type="ECO:0000313" key="1">
    <source>
        <dbReference type="EMBL" id="MCC2221756.1"/>
    </source>
</evidence>
<sequence>MSECCSFAPEEAKKEEYTVYTDELAKEVGVDPRPNETLVEIDEFNDWLFPHINNSHYRMAFCQSLEAYDEAYEDFYESLDKLDKCLETNRFLFGDYITDSDVRAYVTLARSLP</sequence>
<dbReference type="InterPro" id="IPR016639">
    <property type="entry name" value="GST_Omega/GSH"/>
</dbReference>
<dbReference type="EMBL" id="JAJEQN010000020">
    <property type="protein sequence ID" value="MCC2221756.1"/>
    <property type="molecule type" value="Genomic_DNA"/>
</dbReference>
<dbReference type="SUPFAM" id="SSF47616">
    <property type="entry name" value="GST C-terminal domain-like"/>
    <property type="match status" value="1"/>
</dbReference>
<dbReference type="AlphaFoldDB" id="A0AAE3JCD5"/>